<name>A0A7X9P0E3_9BACT</name>
<dbReference type="InterPro" id="IPR000801">
    <property type="entry name" value="Esterase-like"/>
</dbReference>
<dbReference type="RefSeq" id="WP_169655478.1">
    <property type="nucleotide sequence ID" value="NZ_JABANE010000009.1"/>
</dbReference>
<accession>A0A7X9P0E3</accession>
<evidence type="ECO:0000256" key="1">
    <source>
        <dbReference type="SAM" id="SignalP"/>
    </source>
</evidence>
<dbReference type="InterPro" id="IPR050583">
    <property type="entry name" value="Mycobacterial_A85_antigen"/>
</dbReference>
<feature type="chain" id="PRO_5030637099" evidence="1">
    <location>
        <begin position="19"/>
        <end position="324"/>
    </location>
</feature>
<dbReference type="AlphaFoldDB" id="A0A7X9P0E3"/>
<feature type="signal peptide" evidence="1">
    <location>
        <begin position="1"/>
        <end position="18"/>
    </location>
</feature>
<dbReference type="PROSITE" id="PS51257">
    <property type="entry name" value="PROKAR_LIPOPROTEIN"/>
    <property type="match status" value="1"/>
</dbReference>
<comment type="caution">
    <text evidence="2">The sequence shown here is derived from an EMBL/GenBank/DDBJ whole genome shotgun (WGS) entry which is preliminary data.</text>
</comment>
<reference evidence="2 3" key="1">
    <citation type="submission" date="2020-04" db="EMBL/GenBank/DDBJ databases">
        <title>Flammeovirga sp. SR4, a novel species isolated from seawater.</title>
        <authorList>
            <person name="Wang X."/>
        </authorList>
    </citation>
    <scope>NUCLEOTIDE SEQUENCE [LARGE SCALE GENOMIC DNA]</scope>
    <source>
        <strain evidence="2 3">ATCC 23126</strain>
    </source>
</reference>
<dbReference type="EMBL" id="JABANE010000009">
    <property type="protein sequence ID" value="NME67254.1"/>
    <property type="molecule type" value="Genomic_DNA"/>
</dbReference>
<keyword evidence="3" id="KW-1185">Reference proteome</keyword>
<gene>
    <name evidence="2" type="ORF">HHU12_04700</name>
</gene>
<dbReference type="PANTHER" id="PTHR48098">
    <property type="entry name" value="ENTEROCHELIN ESTERASE-RELATED"/>
    <property type="match status" value="1"/>
</dbReference>
<dbReference type="GO" id="GO:0016787">
    <property type="term" value="F:hydrolase activity"/>
    <property type="evidence" value="ECO:0007669"/>
    <property type="project" value="UniProtKB-KW"/>
</dbReference>
<organism evidence="2 3">
    <name type="scientific">Flammeovirga aprica JL-4</name>
    <dbReference type="NCBI Taxonomy" id="694437"/>
    <lineage>
        <taxon>Bacteria</taxon>
        <taxon>Pseudomonadati</taxon>
        <taxon>Bacteroidota</taxon>
        <taxon>Cytophagia</taxon>
        <taxon>Cytophagales</taxon>
        <taxon>Flammeovirgaceae</taxon>
        <taxon>Flammeovirga</taxon>
    </lineage>
</organism>
<protein>
    <submittedName>
        <fullName evidence="2">Alpha/beta hydrolase</fullName>
    </submittedName>
</protein>
<evidence type="ECO:0000313" key="2">
    <source>
        <dbReference type="EMBL" id="NME67254.1"/>
    </source>
</evidence>
<dbReference type="Gene3D" id="3.40.50.1820">
    <property type="entry name" value="alpha/beta hydrolase"/>
    <property type="match status" value="1"/>
</dbReference>
<dbReference type="InterPro" id="IPR029058">
    <property type="entry name" value="AB_hydrolase_fold"/>
</dbReference>
<dbReference type="PANTHER" id="PTHR48098:SF6">
    <property type="entry name" value="FERRI-BACILLIBACTIN ESTERASE BESA"/>
    <property type="match status" value="1"/>
</dbReference>
<dbReference type="SUPFAM" id="SSF53474">
    <property type="entry name" value="alpha/beta-Hydrolases"/>
    <property type="match status" value="1"/>
</dbReference>
<dbReference type="Pfam" id="PF00756">
    <property type="entry name" value="Esterase"/>
    <property type="match status" value="1"/>
</dbReference>
<evidence type="ECO:0000313" key="3">
    <source>
        <dbReference type="Proteomes" id="UP000576082"/>
    </source>
</evidence>
<keyword evidence="2" id="KW-0378">Hydrolase</keyword>
<sequence>MKKIVTYLSTLLLLFSCATESKQTEEKQQEKTLGVASDDQMPKLYAGKIDRIPNFESKYIDNRNVDVYMPEGYSKEKKYAVLYMHDGLMLFDSTVTWNKQEWEVDEHITKLLQENKIQDVIVVAVPNNGKYRSSEYLPQKSLKKLSKSDLEDVLAKRVEGKLLSDDYLKFLTSELKPYIDNHYSTYSDREHTFVMGSSMGGLISMYAICEYPEVFGGAGCVSTHWPMVYAEDFTAAQNKAITDGVINYVANNLPDPKTHKIYFDFGTKTLDSQYEPYQKRVDVIMKNHGFTSENWMTKKFPGENHSEIAWAKRLNIPLEFLLGK</sequence>
<dbReference type="Proteomes" id="UP000576082">
    <property type="component" value="Unassembled WGS sequence"/>
</dbReference>
<proteinExistence type="predicted"/>
<keyword evidence="1" id="KW-0732">Signal</keyword>